<gene>
    <name evidence="3" type="ORF">C9E99_19575</name>
    <name evidence="5" type="ORF">C9F07_07765</name>
    <name evidence="4" type="ORF">C9F10_20395</name>
</gene>
<dbReference type="Proteomes" id="UP000298196">
    <property type="component" value="Unassembled WGS sequence"/>
</dbReference>
<dbReference type="PANTHER" id="PTHR12526:SF630">
    <property type="entry name" value="GLYCOSYLTRANSFERASE"/>
    <property type="match status" value="1"/>
</dbReference>
<dbReference type="EMBL" id="PYKD01000184">
    <property type="protein sequence ID" value="TGC76005.1"/>
    <property type="molecule type" value="Genomic_DNA"/>
</dbReference>
<feature type="domain" description="Glycosyl transferase family 1" evidence="1">
    <location>
        <begin position="180"/>
        <end position="297"/>
    </location>
</feature>
<comment type="caution">
    <text evidence="5">The sequence shown here is derived from an EMBL/GenBank/DDBJ whole genome shotgun (WGS) entry which is preliminary data.</text>
</comment>
<dbReference type="InterPro" id="IPR001296">
    <property type="entry name" value="Glyco_trans_1"/>
</dbReference>
<accession>A0A4Z0P477</accession>
<evidence type="ECO:0000313" key="7">
    <source>
        <dbReference type="Proteomes" id="UP000297989"/>
    </source>
</evidence>
<evidence type="ECO:0000259" key="1">
    <source>
        <dbReference type="Pfam" id="PF00534"/>
    </source>
</evidence>
<evidence type="ECO:0000313" key="3">
    <source>
        <dbReference type="EMBL" id="TGC76005.1"/>
    </source>
</evidence>
<name>A0A4Z0P477_SALET</name>
<evidence type="ECO:0000313" key="8">
    <source>
        <dbReference type="Proteomes" id="UP000298196"/>
    </source>
</evidence>
<protein>
    <submittedName>
        <fullName evidence="5">Glycosyl transferase</fullName>
    </submittedName>
</protein>
<dbReference type="Pfam" id="PF13439">
    <property type="entry name" value="Glyco_transf_4"/>
    <property type="match status" value="1"/>
</dbReference>
<dbReference type="SUPFAM" id="SSF53756">
    <property type="entry name" value="UDP-Glycosyltransferase/glycogen phosphorylase"/>
    <property type="match status" value="1"/>
</dbReference>
<dbReference type="EMBL" id="PYKK01001422">
    <property type="protein sequence ID" value="TGD25727.1"/>
    <property type="molecule type" value="Genomic_DNA"/>
</dbReference>
<evidence type="ECO:0000313" key="6">
    <source>
        <dbReference type="Proteomes" id="UP000297949"/>
    </source>
</evidence>
<dbReference type="PANTHER" id="PTHR12526">
    <property type="entry name" value="GLYCOSYLTRANSFERASE"/>
    <property type="match status" value="1"/>
</dbReference>
<sequence>MTNVAFIITKSEIGGAQTWVNEIAKLIEQDCKVFLITSEYGWLTQCSVFSEVYIIPGIKKYFDLIAYIKLIKFIKKNNIKSIVASSANAGVYSRLARLTCSFKCIYVSHGWSCLYNGGRLKSIFCKIEKYLSKLTDVIWCISESDREKAIKKIGIDEGKIITATNAVPPMPARLKECLEYKILFVGRLTHPKRPCLLAQVISKKPQYKLDIVGGGEQLESLKAQFKDFKNIRFLGEIKGFSAYKDYDIFALISDSEGLPMSGIEAHTAGVPLLLSDVGGCHELIEKNGVLVENIERDIELSIDRIFERYDFFHTQAVLSADRFVIDNYIQLYKEIILN</sequence>
<evidence type="ECO:0000313" key="4">
    <source>
        <dbReference type="EMBL" id="TGD25727.1"/>
    </source>
</evidence>
<proteinExistence type="predicted"/>
<evidence type="ECO:0000259" key="2">
    <source>
        <dbReference type="Pfam" id="PF13439"/>
    </source>
</evidence>
<reference evidence="6 7" key="1">
    <citation type="submission" date="2018-03" db="EMBL/GenBank/DDBJ databases">
        <title>Non-Typhoidal Salmonella genome sequencing and assembly.</title>
        <authorList>
            <person name="Matchawe C."/>
        </authorList>
    </citation>
    <scope>NUCLEOTIDE SEQUENCE [LARGE SCALE GENOMIC DNA]</scope>
    <source>
        <strain evidence="5 8">22sa</strain>
        <strain evidence="3 6">34de</strain>
        <strain evidence="4 7">8EV</strain>
    </source>
</reference>
<evidence type="ECO:0000313" key="5">
    <source>
        <dbReference type="EMBL" id="TGE05976.1"/>
    </source>
</evidence>
<organism evidence="5 8">
    <name type="scientific">Salmonella enterica subsp. enterica serovar Poona</name>
    <dbReference type="NCBI Taxonomy" id="436295"/>
    <lineage>
        <taxon>Bacteria</taxon>
        <taxon>Pseudomonadati</taxon>
        <taxon>Pseudomonadota</taxon>
        <taxon>Gammaproteobacteria</taxon>
        <taxon>Enterobacterales</taxon>
        <taxon>Enterobacteriaceae</taxon>
        <taxon>Salmonella</taxon>
    </lineage>
</organism>
<dbReference type="AlphaFoldDB" id="A0A4Z0P477"/>
<keyword evidence="8" id="KW-1185">Reference proteome</keyword>
<dbReference type="EMBL" id="PYKI01000851">
    <property type="protein sequence ID" value="TGE05976.1"/>
    <property type="molecule type" value="Genomic_DNA"/>
</dbReference>
<dbReference type="Proteomes" id="UP000297989">
    <property type="component" value="Unassembled WGS sequence"/>
</dbReference>
<dbReference type="Gene3D" id="3.40.50.2000">
    <property type="entry name" value="Glycogen Phosphorylase B"/>
    <property type="match status" value="2"/>
</dbReference>
<dbReference type="RefSeq" id="WP_080188744.1">
    <property type="nucleotide sequence ID" value="NZ_JBLVGO010000023.1"/>
</dbReference>
<dbReference type="InterPro" id="IPR028098">
    <property type="entry name" value="Glyco_trans_4-like_N"/>
</dbReference>
<keyword evidence="5" id="KW-0808">Transferase</keyword>
<dbReference type="Pfam" id="PF00534">
    <property type="entry name" value="Glycos_transf_1"/>
    <property type="match status" value="1"/>
</dbReference>
<feature type="domain" description="Glycosyltransferase subfamily 4-like N-terminal" evidence="2">
    <location>
        <begin position="13"/>
        <end position="167"/>
    </location>
</feature>
<dbReference type="Proteomes" id="UP000297949">
    <property type="component" value="Unassembled WGS sequence"/>
</dbReference>
<dbReference type="GO" id="GO:0016757">
    <property type="term" value="F:glycosyltransferase activity"/>
    <property type="evidence" value="ECO:0007669"/>
    <property type="project" value="UniProtKB-ARBA"/>
</dbReference>